<evidence type="ECO:0000313" key="4">
    <source>
        <dbReference type="EMBL" id="AIE83839.1"/>
    </source>
</evidence>
<dbReference type="Gene3D" id="3.30.70.330">
    <property type="match status" value="1"/>
</dbReference>
<dbReference type="SUPFAM" id="SSF54928">
    <property type="entry name" value="RNA-binding domain, RBD"/>
    <property type="match status" value="1"/>
</dbReference>
<dbReference type="InterPro" id="IPR012677">
    <property type="entry name" value="Nucleotide-bd_a/b_plait_sf"/>
</dbReference>
<dbReference type="Proteomes" id="UP000027982">
    <property type="component" value="Chromosome"/>
</dbReference>
<dbReference type="InterPro" id="IPR000504">
    <property type="entry name" value="RRM_dom"/>
</dbReference>
<sequence>MANKTLYVGNLPYSATEDQLTAHFSAYGATNARIVEGRGFGFVDVDPNQLEAAIADKHNSPLDGRTLTVNEARPREPRSGGGGGGGGGYGGGGGGGRSGGGGGYGGGSGGGGGGGKSRGNRW</sequence>
<dbReference type="SMART" id="SM00360">
    <property type="entry name" value="RRM"/>
    <property type="match status" value="1"/>
</dbReference>
<gene>
    <name evidence="4" type="ORF">OP10G_0471</name>
</gene>
<keyword evidence="1" id="KW-0694">RNA-binding</keyword>
<dbReference type="OrthoDB" id="9798855at2"/>
<reference evidence="4 5" key="1">
    <citation type="journal article" date="2014" name="PLoS ONE">
        <title>The first complete genome sequence of the class fimbriimonadia in the phylum armatimonadetes.</title>
        <authorList>
            <person name="Hu Z.Y."/>
            <person name="Wang Y.Z."/>
            <person name="Im W.T."/>
            <person name="Wang S.Y."/>
            <person name="Zhao G.P."/>
            <person name="Zheng H.J."/>
            <person name="Quan Z.X."/>
        </authorList>
    </citation>
    <scope>NUCLEOTIDE SEQUENCE [LARGE SCALE GENOMIC DNA]</scope>
    <source>
        <strain evidence="4">Gsoil 348</strain>
    </source>
</reference>
<evidence type="ECO:0000256" key="1">
    <source>
        <dbReference type="ARBA" id="ARBA00022884"/>
    </source>
</evidence>
<proteinExistence type="predicted"/>
<dbReference type="RefSeq" id="WP_025227501.1">
    <property type="nucleotide sequence ID" value="NZ_CP007139.1"/>
</dbReference>
<dbReference type="PROSITE" id="PS50102">
    <property type="entry name" value="RRM"/>
    <property type="match status" value="1"/>
</dbReference>
<accession>A0A068NQF0</accession>
<dbReference type="EMBL" id="CP007139">
    <property type="protein sequence ID" value="AIE83839.1"/>
    <property type="molecule type" value="Genomic_DNA"/>
</dbReference>
<dbReference type="InterPro" id="IPR052462">
    <property type="entry name" value="SLIRP/GR-RBP-like"/>
</dbReference>
<organism evidence="4 5">
    <name type="scientific">Fimbriimonas ginsengisoli Gsoil 348</name>
    <dbReference type="NCBI Taxonomy" id="661478"/>
    <lineage>
        <taxon>Bacteria</taxon>
        <taxon>Bacillati</taxon>
        <taxon>Armatimonadota</taxon>
        <taxon>Fimbriimonadia</taxon>
        <taxon>Fimbriimonadales</taxon>
        <taxon>Fimbriimonadaceae</taxon>
        <taxon>Fimbriimonas</taxon>
    </lineage>
</organism>
<dbReference type="InterPro" id="IPR035979">
    <property type="entry name" value="RBD_domain_sf"/>
</dbReference>
<evidence type="ECO:0000313" key="5">
    <source>
        <dbReference type="Proteomes" id="UP000027982"/>
    </source>
</evidence>
<feature type="domain" description="RRM" evidence="3">
    <location>
        <begin position="4"/>
        <end position="74"/>
    </location>
</feature>
<name>A0A068NQF0_FIMGI</name>
<dbReference type="eggNOG" id="COG0724">
    <property type="taxonomic scope" value="Bacteria"/>
</dbReference>
<dbReference type="GO" id="GO:0003723">
    <property type="term" value="F:RNA binding"/>
    <property type="evidence" value="ECO:0007669"/>
    <property type="project" value="UniProtKB-KW"/>
</dbReference>
<dbReference type="PANTHER" id="PTHR48027">
    <property type="entry name" value="HETEROGENEOUS NUCLEAR RIBONUCLEOPROTEIN 87F-RELATED"/>
    <property type="match status" value="1"/>
</dbReference>
<dbReference type="STRING" id="661478.OP10G_0471"/>
<feature type="region of interest" description="Disordered" evidence="2">
    <location>
        <begin position="54"/>
        <end position="122"/>
    </location>
</feature>
<dbReference type="Pfam" id="PF00076">
    <property type="entry name" value="RRM_1"/>
    <property type="match status" value="1"/>
</dbReference>
<dbReference type="AlphaFoldDB" id="A0A068NQF0"/>
<protein>
    <submittedName>
        <fullName evidence="4">RNA recognition motif-containing protein</fullName>
    </submittedName>
</protein>
<feature type="compositionally biased region" description="Gly residues" evidence="2">
    <location>
        <begin position="79"/>
        <end position="122"/>
    </location>
</feature>
<keyword evidence="5" id="KW-1185">Reference proteome</keyword>
<dbReference type="HOGENOM" id="CLU_012062_28_1_0"/>
<evidence type="ECO:0000259" key="3">
    <source>
        <dbReference type="PROSITE" id="PS50102"/>
    </source>
</evidence>
<evidence type="ECO:0000256" key="2">
    <source>
        <dbReference type="SAM" id="MobiDB-lite"/>
    </source>
</evidence>
<dbReference type="KEGG" id="fgi:OP10G_0471"/>